<keyword evidence="2" id="KW-1185">Reference proteome</keyword>
<protein>
    <submittedName>
        <fullName evidence="1">Uncharacterized protein</fullName>
    </submittedName>
</protein>
<reference evidence="1 2" key="1">
    <citation type="submission" date="2018-06" db="EMBL/GenBank/DDBJ databases">
        <authorList>
            <consortium name="Pathogen Informatics"/>
            <person name="Doyle S."/>
        </authorList>
    </citation>
    <scope>NUCLEOTIDE SEQUENCE [LARGE SCALE GENOMIC DNA]</scope>
    <source>
        <strain evidence="1 2">NCTC11179</strain>
    </source>
</reference>
<gene>
    <name evidence="1" type="ORF">NCTC11179_02531</name>
</gene>
<dbReference type="Proteomes" id="UP000255024">
    <property type="component" value="Unassembled WGS sequence"/>
</dbReference>
<sequence length="271" mass="31193">MKKSIVMLSLFALWACKDTEQKPVEKPTEAVEQVKVEEAEAPVTKTIVEKEEKKVIDLLLPMYYDKDFHEEEVKQMNDSWLALLVEGEQFKVQRIKYERLEMKNECIESDAIGVFPLDEELEPLFFFSDTKAILKGKKESLAILKTPLWPGEPQTYVFKGKTYVLRAEGKQVDSYVYTDDSEVEKTYKKFDNYKLYVSVDGGGEQLVLDIPSFNDTFVQLLFVGDLDGDGNLDFIFDTSEHYEQKQMEVYLSKGAKHILYLAGMSSVDFSC</sequence>
<accession>A0A378U230</accession>
<proteinExistence type="predicted"/>
<dbReference type="AlphaFoldDB" id="A0A378U230"/>
<evidence type="ECO:0000313" key="1">
    <source>
        <dbReference type="EMBL" id="STZ69041.1"/>
    </source>
</evidence>
<dbReference type="RefSeq" id="WP_115091871.1">
    <property type="nucleotide sequence ID" value="NZ_CP068107.1"/>
</dbReference>
<organism evidence="1 2">
    <name type="scientific">Myroides odoratus</name>
    <name type="common">Flavobacterium odoratum</name>
    <dbReference type="NCBI Taxonomy" id="256"/>
    <lineage>
        <taxon>Bacteria</taxon>
        <taxon>Pseudomonadati</taxon>
        <taxon>Bacteroidota</taxon>
        <taxon>Flavobacteriia</taxon>
        <taxon>Flavobacteriales</taxon>
        <taxon>Flavobacteriaceae</taxon>
        <taxon>Myroides</taxon>
    </lineage>
</organism>
<dbReference type="EMBL" id="UGQL01000002">
    <property type="protein sequence ID" value="STZ69041.1"/>
    <property type="molecule type" value="Genomic_DNA"/>
</dbReference>
<evidence type="ECO:0000313" key="2">
    <source>
        <dbReference type="Proteomes" id="UP000255024"/>
    </source>
</evidence>
<name>A0A378U230_MYROD</name>